<sequence>MRKITTVYRFKDYDIFLILCVLALSGAGVLLIGSAGPSYQYRQLAGVMLGLLVMGAVSIVDYRILIGHGWSCYAAALVLLFGVSVVGAISGGAARWIEIGPLRFQPSEMSKILLIVFFARLFHDFQDKMDRAVYVFFFVGVLLPPAALILEQPDLSTAVILVWIFLCMLFMAGLGYGIIGRALLLGIPLGGAGLFLVTRPGQTLINDYQYRRIMAWLSPQEWAQDSYQQRNSVMAIGSGGLWGKGLGNDSPLSVKNGNFLPEPHTDFIMAVAGEELGFWGCLMILLLLALIVEECIRIGLKTKDLSGRLICIGMAALIAGQSFVNLSVVTGLLPNTGLTLPFVSYGLTSLVSLYLGLGLVLNVGLQRSPFLPIPPR</sequence>
<evidence type="ECO:0000256" key="5">
    <source>
        <dbReference type="ARBA" id="ARBA00023136"/>
    </source>
</evidence>
<dbReference type="GO" id="GO:0015648">
    <property type="term" value="F:lipid-linked peptidoglycan transporter activity"/>
    <property type="evidence" value="ECO:0007669"/>
    <property type="project" value="TreeGrafter"/>
</dbReference>
<gene>
    <name evidence="7" type="ORF">HMPREF9470_03565</name>
</gene>
<accession>A0A0J9BZ01</accession>
<feature type="transmembrane region" description="Helical" evidence="6">
    <location>
        <begin position="305"/>
        <end position="324"/>
    </location>
</feature>
<dbReference type="Proteomes" id="UP000037392">
    <property type="component" value="Unassembled WGS sequence"/>
</dbReference>
<evidence type="ECO:0000256" key="2">
    <source>
        <dbReference type="ARBA" id="ARBA00022692"/>
    </source>
</evidence>
<organism evidence="7 8">
    <name type="scientific">[Clostridium] citroniae WAL-19142</name>
    <dbReference type="NCBI Taxonomy" id="742734"/>
    <lineage>
        <taxon>Bacteria</taxon>
        <taxon>Bacillati</taxon>
        <taxon>Bacillota</taxon>
        <taxon>Clostridia</taxon>
        <taxon>Lachnospirales</taxon>
        <taxon>Lachnospiraceae</taxon>
        <taxon>Enterocloster</taxon>
    </lineage>
</organism>
<feature type="transmembrane region" description="Helical" evidence="6">
    <location>
        <begin position="344"/>
        <end position="365"/>
    </location>
</feature>
<feature type="transmembrane region" description="Helical" evidence="6">
    <location>
        <begin position="41"/>
        <end position="60"/>
    </location>
</feature>
<feature type="transmembrane region" description="Helical" evidence="6">
    <location>
        <begin position="132"/>
        <end position="150"/>
    </location>
</feature>
<dbReference type="AlphaFoldDB" id="A0A0J9BZ01"/>
<comment type="subcellular location">
    <subcellularLocation>
        <location evidence="1">Membrane</location>
        <topology evidence="1">Multi-pass membrane protein</topology>
    </subcellularLocation>
</comment>
<protein>
    <recommendedName>
        <fullName evidence="9">Rod shape-determining protein RodA</fullName>
    </recommendedName>
</protein>
<comment type="caution">
    <text evidence="7">The sequence shown here is derived from an EMBL/GenBank/DDBJ whole genome shotgun (WGS) entry which is preliminary data.</text>
</comment>
<dbReference type="GO" id="GO:0005886">
    <property type="term" value="C:plasma membrane"/>
    <property type="evidence" value="ECO:0007669"/>
    <property type="project" value="TreeGrafter"/>
</dbReference>
<dbReference type="GO" id="GO:0008360">
    <property type="term" value="P:regulation of cell shape"/>
    <property type="evidence" value="ECO:0007669"/>
    <property type="project" value="UniProtKB-KW"/>
</dbReference>
<dbReference type="GO" id="GO:0051301">
    <property type="term" value="P:cell division"/>
    <property type="evidence" value="ECO:0007669"/>
    <property type="project" value="InterPro"/>
</dbReference>
<evidence type="ECO:0000256" key="3">
    <source>
        <dbReference type="ARBA" id="ARBA00022960"/>
    </source>
</evidence>
<evidence type="ECO:0000313" key="7">
    <source>
        <dbReference type="EMBL" id="KMW17376.1"/>
    </source>
</evidence>
<keyword evidence="2 6" id="KW-0812">Transmembrane</keyword>
<keyword evidence="3" id="KW-0133">Cell shape</keyword>
<keyword evidence="4 6" id="KW-1133">Transmembrane helix</keyword>
<dbReference type="Pfam" id="PF01098">
    <property type="entry name" value="FTSW_RODA_SPOVE"/>
    <property type="match status" value="1"/>
</dbReference>
<evidence type="ECO:0000256" key="1">
    <source>
        <dbReference type="ARBA" id="ARBA00004141"/>
    </source>
</evidence>
<dbReference type="InterPro" id="IPR001182">
    <property type="entry name" value="FtsW/RodA"/>
</dbReference>
<keyword evidence="5 6" id="KW-0472">Membrane</keyword>
<feature type="transmembrane region" description="Helical" evidence="6">
    <location>
        <begin position="276"/>
        <end position="293"/>
    </location>
</feature>
<reference evidence="7 8" key="1">
    <citation type="submission" date="2011-04" db="EMBL/GenBank/DDBJ databases">
        <title>The Genome Sequence of Clostridium citroniae WAL-19142.</title>
        <authorList>
            <consortium name="The Broad Institute Genome Sequencing Platform"/>
            <person name="Earl A."/>
            <person name="Ward D."/>
            <person name="Feldgarden M."/>
            <person name="Gevers D."/>
            <person name="Warren Y.A."/>
            <person name="Tyrrell K.L."/>
            <person name="Citron D.M."/>
            <person name="Goldstein E.J."/>
            <person name="Daigneault M."/>
            <person name="Allen-Vercoe E."/>
            <person name="Young S.K."/>
            <person name="Zeng Q."/>
            <person name="Gargeya S."/>
            <person name="Fitzgerald M."/>
            <person name="Haas B."/>
            <person name="Abouelleil A."/>
            <person name="Alvarado L."/>
            <person name="Arachchi H.M."/>
            <person name="Berlin A."/>
            <person name="Brown A."/>
            <person name="Chapman S.B."/>
            <person name="Chen Z."/>
            <person name="Dunbar C."/>
            <person name="Freedman E."/>
            <person name="Gearin G."/>
            <person name="Gellesch M."/>
            <person name="Goldberg J."/>
            <person name="Griggs A."/>
            <person name="Gujja S."/>
            <person name="Heilman E.R."/>
            <person name="Heiman D."/>
            <person name="Howarth C."/>
            <person name="Larson L."/>
            <person name="Lui A."/>
            <person name="MacDonald P.J."/>
            <person name="Mehta T."/>
            <person name="Montmayeur A."/>
            <person name="Murphy C."/>
            <person name="Neiman D."/>
            <person name="Pearson M."/>
            <person name="Priest M."/>
            <person name="Roberts A."/>
            <person name="Saif S."/>
            <person name="Shea T."/>
            <person name="Shenoy N."/>
            <person name="Sisk P."/>
            <person name="Stolte C."/>
            <person name="Sykes S."/>
            <person name="White J."/>
            <person name="Yandava C."/>
            <person name="Wortman J."/>
            <person name="Nusbaum C."/>
            <person name="Birren B."/>
        </authorList>
    </citation>
    <scope>NUCLEOTIDE SEQUENCE [LARGE SCALE GENOMIC DNA]</scope>
    <source>
        <strain evidence="7 8">WAL-19142</strain>
    </source>
</reference>
<name>A0A0J9BZ01_9FIRM</name>
<evidence type="ECO:0000256" key="4">
    <source>
        <dbReference type="ARBA" id="ARBA00022989"/>
    </source>
</evidence>
<dbReference type="EMBL" id="ADLK01000027">
    <property type="protein sequence ID" value="KMW17376.1"/>
    <property type="molecule type" value="Genomic_DNA"/>
</dbReference>
<feature type="transmembrane region" description="Helical" evidence="6">
    <location>
        <begin position="156"/>
        <end position="176"/>
    </location>
</feature>
<dbReference type="PANTHER" id="PTHR30474">
    <property type="entry name" value="CELL CYCLE PROTEIN"/>
    <property type="match status" value="1"/>
</dbReference>
<dbReference type="GO" id="GO:0032153">
    <property type="term" value="C:cell division site"/>
    <property type="evidence" value="ECO:0007669"/>
    <property type="project" value="TreeGrafter"/>
</dbReference>
<feature type="transmembrane region" description="Helical" evidence="6">
    <location>
        <begin position="72"/>
        <end position="97"/>
    </location>
</feature>
<evidence type="ECO:0000256" key="6">
    <source>
        <dbReference type="SAM" id="Phobius"/>
    </source>
</evidence>
<evidence type="ECO:0000313" key="8">
    <source>
        <dbReference type="Proteomes" id="UP000037392"/>
    </source>
</evidence>
<dbReference type="PATRIC" id="fig|742734.4.peg.3825"/>
<feature type="transmembrane region" description="Helical" evidence="6">
    <location>
        <begin position="12"/>
        <end position="35"/>
    </location>
</feature>
<evidence type="ECO:0008006" key="9">
    <source>
        <dbReference type="Google" id="ProtNLM"/>
    </source>
</evidence>
<dbReference type="RefSeq" id="WP_007870883.1">
    <property type="nucleotide sequence ID" value="NZ_KQ235880.1"/>
</dbReference>
<proteinExistence type="predicted"/>
<dbReference type="GeneID" id="93166221"/>